<dbReference type="PROSITE" id="PS50076">
    <property type="entry name" value="DNAJ_2"/>
    <property type="match status" value="1"/>
</dbReference>
<sequence>MASPDPEPEKRCHYEVLGLRSDCSADEIRSAYKKLALQRHPDKLAASGVSPAAATAAFQELVNSYQVLSDPHQRSLYDSSCPNPSYSFNCPKPSNSFNFPLARSLVTIFYAVHSELFDKIYSNELNFVKSLGLGLGLVSEAPPMGNSESPYSEVTAFYGYWLEREAMEESRAVEEAQGEGGGVERSGASARESARASL</sequence>
<dbReference type="InterPro" id="IPR044648">
    <property type="entry name" value="JJJ1_plant"/>
</dbReference>
<dbReference type="Pfam" id="PF00226">
    <property type="entry name" value="DnaJ"/>
    <property type="match status" value="1"/>
</dbReference>
<dbReference type="PROSITE" id="PS00636">
    <property type="entry name" value="DNAJ_1"/>
    <property type="match status" value="1"/>
</dbReference>
<gene>
    <name evidence="3" type="ORF">Acr_06g0014860</name>
</gene>
<comment type="caution">
    <text evidence="3">The sequence shown here is derived from an EMBL/GenBank/DDBJ whole genome shotgun (WGS) entry which is preliminary data.</text>
</comment>
<dbReference type="EMBL" id="BJWL01000006">
    <property type="protein sequence ID" value="GFY89546.1"/>
    <property type="molecule type" value="Genomic_DNA"/>
</dbReference>
<protein>
    <submittedName>
        <fullName evidence="3">DNAJ heat shock N-terminal domain-containing protein</fullName>
    </submittedName>
</protein>
<dbReference type="PRINTS" id="PR00625">
    <property type="entry name" value="JDOMAIN"/>
</dbReference>
<dbReference type="InterPro" id="IPR001623">
    <property type="entry name" value="DnaJ_domain"/>
</dbReference>
<evidence type="ECO:0000313" key="4">
    <source>
        <dbReference type="Proteomes" id="UP000585474"/>
    </source>
</evidence>
<dbReference type="Gene3D" id="1.10.287.110">
    <property type="entry name" value="DnaJ domain"/>
    <property type="match status" value="1"/>
</dbReference>
<proteinExistence type="predicted"/>
<evidence type="ECO:0000313" key="3">
    <source>
        <dbReference type="EMBL" id="GFY89546.1"/>
    </source>
</evidence>
<feature type="domain" description="J" evidence="2">
    <location>
        <begin position="12"/>
        <end position="81"/>
    </location>
</feature>
<evidence type="ECO:0000256" key="1">
    <source>
        <dbReference type="SAM" id="MobiDB-lite"/>
    </source>
</evidence>
<dbReference type="SUPFAM" id="SSF46565">
    <property type="entry name" value="Chaperone J-domain"/>
    <property type="match status" value="1"/>
</dbReference>
<dbReference type="InterPro" id="IPR018253">
    <property type="entry name" value="DnaJ_domain_CS"/>
</dbReference>
<keyword evidence="3" id="KW-0346">Stress response</keyword>
<dbReference type="CDD" id="cd06257">
    <property type="entry name" value="DnaJ"/>
    <property type="match status" value="1"/>
</dbReference>
<feature type="region of interest" description="Disordered" evidence="1">
    <location>
        <begin position="171"/>
        <end position="198"/>
    </location>
</feature>
<reference evidence="3 4" key="1">
    <citation type="submission" date="2019-07" db="EMBL/GenBank/DDBJ databases">
        <title>De Novo Assembly of kiwifruit Actinidia rufa.</title>
        <authorList>
            <person name="Sugita-Konishi S."/>
            <person name="Sato K."/>
            <person name="Mori E."/>
            <person name="Abe Y."/>
            <person name="Kisaki G."/>
            <person name="Hamano K."/>
            <person name="Suezawa K."/>
            <person name="Otani M."/>
            <person name="Fukuda T."/>
            <person name="Manabe T."/>
            <person name="Gomi K."/>
            <person name="Tabuchi M."/>
            <person name="Akimitsu K."/>
            <person name="Kataoka I."/>
        </authorList>
    </citation>
    <scope>NUCLEOTIDE SEQUENCE [LARGE SCALE GENOMIC DNA]</scope>
    <source>
        <strain evidence="4">cv. Fuchu</strain>
    </source>
</reference>
<dbReference type="Proteomes" id="UP000585474">
    <property type="component" value="Unassembled WGS sequence"/>
</dbReference>
<dbReference type="PANTHER" id="PTHR45495">
    <property type="entry name" value="DNAJ PROTEIN JJJ1 HOMOLOG"/>
    <property type="match status" value="1"/>
</dbReference>
<dbReference type="SMART" id="SM00271">
    <property type="entry name" value="DnaJ"/>
    <property type="match status" value="1"/>
</dbReference>
<evidence type="ECO:0000259" key="2">
    <source>
        <dbReference type="PROSITE" id="PS50076"/>
    </source>
</evidence>
<organism evidence="3 4">
    <name type="scientific">Actinidia rufa</name>
    <dbReference type="NCBI Taxonomy" id="165716"/>
    <lineage>
        <taxon>Eukaryota</taxon>
        <taxon>Viridiplantae</taxon>
        <taxon>Streptophyta</taxon>
        <taxon>Embryophyta</taxon>
        <taxon>Tracheophyta</taxon>
        <taxon>Spermatophyta</taxon>
        <taxon>Magnoliopsida</taxon>
        <taxon>eudicotyledons</taxon>
        <taxon>Gunneridae</taxon>
        <taxon>Pentapetalae</taxon>
        <taxon>asterids</taxon>
        <taxon>Ericales</taxon>
        <taxon>Actinidiaceae</taxon>
        <taxon>Actinidia</taxon>
    </lineage>
</organism>
<dbReference type="PANTHER" id="PTHR45495:SF1">
    <property type="entry name" value="DNAJ PROTEIN JJJ1 HOMOLOG"/>
    <property type="match status" value="1"/>
</dbReference>
<feature type="compositionally biased region" description="Low complexity" evidence="1">
    <location>
        <begin position="185"/>
        <end position="198"/>
    </location>
</feature>
<keyword evidence="4" id="KW-1185">Reference proteome</keyword>
<accession>A0A7J0ETK9</accession>
<dbReference type="InterPro" id="IPR036869">
    <property type="entry name" value="J_dom_sf"/>
</dbReference>
<name>A0A7J0ETK9_9ERIC</name>
<dbReference type="OrthoDB" id="5894at2759"/>
<dbReference type="AlphaFoldDB" id="A0A7J0ETK9"/>